<evidence type="ECO:0000256" key="4">
    <source>
        <dbReference type="ARBA" id="ARBA00023002"/>
    </source>
</evidence>
<dbReference type="InterPro" id="IPR016166">
    <property type="entry name" value="FAD-bd_PCMH"/>
</dbReference>
<organism evidence="7 8">
    <name type="scientific">Fusarium solani</name>
    <name type="common">Filamentous fungus</name>
    <dbReference type="NCBI Taxonomy" id="169388"/>
    <lineage>
        <taxon>Eukaryota</taxon>
        <taxon>Fungi</taxon>
        <taxon>Dikarya</taxon>
        <taxon>Ascomycota</taxon>
        <taxon>Pezizomycotina</taxon>
        <taxon>Sordariomycetes</taxon>
        <taxon>Hypocreomycetidae</taxon>
        <taxon>Hypocreales</taxon>
        <taxon>Nectriaceae</taxon>
        <taxon>Fusarium</taxon>
        <taxon>Fusarium solani species complex</taxon>
    </lineage>
</organism>
<dbReference type="PROSITE" id="PS51387">
    <property type="entry name" value="FAD_PCMH"/>
    <property type="match status" value="1"/>
</dbReference>
<protein>
    <recommendedName>
        <fullName evidence="6">FAD-binding PCMH-type domain-containing protein</fullName>
    </recommendedName>
</protein>
<dbReference type="Proteomes" id="UP000736672">
    <property type="component" value="Unassembled WGS sequence"/>
</dbReference>
<feature type="chain" id="PRO_5040365401" description="FAD-binding PCMH-type domain-containing protein" evidence="5">
    <location>
        <begin position="22"/>
        <end position="506"/>
    </location>
</feature>
<gene>
    <name evidence="7" type="ORF">B0J15DRAFT_573838</name>
</gene>
<dbReference type="GO" id="GO:0071949">
    <property type="term" value="F:FAD binding"/>
    <property type="evidence" value="ECO:0007669"/>
    <property type="project" value="InterPro"/>
</dbReference>
<evidence type="ECO:0000256" key="2">
    <source>
        <dbReference type="ARBA" id="ARBA00022630"/>
    </source>
</evidence>
<dbReference type="InterPro" id="IPR006094">
    <property type="entry name" value="Oxid_FAD_bind_N"/>
</dbReference>
<dbReference type="InterPro" id="IPR016169">
    <property type="entry name" value="FAD-bd_PCMH_sub2"/>
</dbReference>
<keyword evidence="5" id="KW-0732">Signal</keyword>
<keyword evidence="3" id="KW-0274">FAD</keyword>
<accession>A0A9P9L1L3</accession>
<keyword evidence="2" id="KW-0285">Flavoprotein</keyword>
<keyword evidence="4" id="KW-0560">Oxidoreductase</keyword>
<evidence type="ECO:0000256" key="3">
    <source>
        <dbReference type="ARBA" id="ARBA00022827"/>
    </source>
</evidence>
<dbReference type="GO" id="GO:0016491">
    <property type="term" value="F:oxidoreductase activity"/>
    <property type="evidence" value="ECO:0007669"/>
    <property type="project" value="UniProtKB-KW"/>
</dbReference>
<dbReference type="OrthoDB" id="2151789at2759"/>
<dbReference type="AlphaFoldDB" id="A0A9P9L1L3"/>
<proteinExistence type="inferred from homology"/>
<evidence type="ECO:0000259" key="6">
    <source>
        <dbReference type="PROSITE" id="PS51387"/>
    </source>
</evidence>
<dbReference type="PANTHER" id="PTHR42973">
    <property type="entry name" value="BINDING OXIDOREDUCTASE, PUTATIVE (AFU_ORTHOLOGUE AFUA_1G17690)-RELATED"/>
    <property type="match status" value="1"/>
</dbReference>
<evidence type="ECO:0000313" key="8">
    <source>
        <dbReference type="Proteomes" id="UP000736672"/>
    </source>
</evidence>
<reference evidence="7" key="1">
    <citation type="journal article" date="2021" name="Nat. Commun.">
        <title>Genetic determinants of endophytism in the Arabidopsis root mycobiome.</title>
        <authorList>
            <person name="Mesny F."/>
            <person name="Miyauchi S."/>
            <person name="Thiergart T."/>
            <person name="Pickel B."/>
            <person name="Atanasova L."/>
            <person name="Karlsson M."/>
            <person name="Huettel B."/>
            <person name="Barry K.W."/>
            <person name="Haridas S."/>
            <person name="Chen C."/>
            <person name="Bauer D."/>
            <person name="Andreopoulos W."/>
            <person name="Pangilinan J."/>
            <person name="LaButti K."/>
            <person name="Riley R."/>
            <person name="Lipzen A."/>
            <person name="Clum A."/>
            <person name="Drula E."/>
            <person name="Henrissat B."/>
            <person name="Kohler A."/>
            <person name="Grigoriev I.V."/>
            <person name="Martin F.M."/>
            <person name="Hacquard S."/>
        </authorList>
    </citation>
    <scope>NUCLEOTIDE SEQUENCE</scope>
    <source>
        <strain evidence="7">FSSC 5 MPI-SDFR-AT-0091</strain>
    </source>
</reference>
<comment type="similarity">
    <text evidence="1">Belongs to the oxygen-dependent FAD-linked oxidoreductase family.</text>
</comment>
<dbReference type="EMBL" id="JAGTJS010000003">
    <property type="protein sequence ID" value="KAH7272970.1"/>
    <property type="molecule type" value="Genomic_DNA"/>
</dbReference>
<evidence type="ECO:0000313" key="7">
    <source>
        <dbReference type="EMBL" id="KAH7272970.1"/>
    </source>
</evidence>
<feature type="signal peptide" evidence="5">
    <location>
        <begin position="1"/>
        <end position="21"/>
    </location>
</feature>
<name>A0A9P9L1L3_FUSSL</name>
<dbReference type="Gene3D" id="3.30.465.10">
    <property type="match status" value="1"/>
</dbReference>
<comment type="caution">
    <text evidence="7">The sequence shown here is derived from an EMBL/GenBank/DDBJ whole genome shotgun (WGS) entry which is preliminary data.</text>
</comment>
<keyword evidence="8" id="KW-1185">Reference proteome</keyword>
<evidence type="ECO:0000256" key="5">
    <source>
        <dbReference type="SAM" id="SignalP"/>
    </source>
</evidence>
<dbReference type="InterPro" id="IPR050416">
    <property type="entry name" value="FAD-linked_Oxidoreductase"/>
</dbReference>
<evidence type="ECO:0000256" key="1">
    <source>
        <dbReference type="ARBA" id="ARBA00005466"/>
    </source>
</evidence>
<sequence>MLVHPFTTALMAILLAGPSTSLVMRQTAEDAAAKACSLLSAAGFKDGDQLLVPAEDGYEERVDSWWSASSRLTPSCIVRPKNAQDVSKIIRVLGANSTADFAIRSGGHSHWAGGSNVDNGVTIDLGLLKGTEYDPATSLASVLPGGRWADVFKELEKHSVAVPGGRDGNVGVAGFLTGGGNSYYTGRAGFGCDSIVNVEIVLADGSIVNANKDTNPDLLKALKGGSGNLGIVTRFDLQTFPAGNVWGGIRASELSQGDAIAHAMVNFTNNNEKNPEAAYLINWTYNPGMSTDVLVAQVLVDTNGVERPATFDEALDVPELFNDISVRPVSDMAESYVLPSGLYNVWFSLTFANDVRIIQKAADLHDTFVKELLEEIPATELGTQNLFQPVPRLFADRGVEHGGNVLGLDRIEGNSLMWLLSCTVKTAEQEVLLHQKASAFASALEEYAKTIDGLREWRYLNYVDPSQEDPILSYGSENVAFLRKVSAKYDPEGFFQKRRKGGFRLP</sequence>
<feature type="domain" description="FAD-binding PCMH-type" evidence="6">
    <location>
        <begin position="70"/>
        <end position="242"/>
    </location>
</feature>
<dbReference type="Gene3D" id="3.30.43.10">
    <property type="entry name" value="Uridine Diphospho-n-acetylenolpyruvylglucosamine Reductase, domain 2"/>
    <property type="match status" value="1"/>
</dbReference>
<dbReference type="InterPro" id="IPR036318">
    <property type="entry name" value="FAD-bd_PCMH-like_sf"/>
</dbReference>
<dbReference type="PANTHER" id="PTHR42973:SF53">
    <property type="entry name" value="FAD-BINDING PCMH-TYPE DOMAIN-CONTAINING PROTEIN-RELATED"/>
    <property type="match status" value="1"/>
</dbReference>
<dbReference type="InterPro" id="IPR016167">
    <property type="entry name" value="FAD-bd_PCMH_sub1"/>
</dbReference>
<dbReference type="Pfam" id="PF01565">
    <property type="entry name" value="FAD_binding_4"/>
    <property type="match status" value="1"/>
</dbReference>
<dbReference type="SUPFAM" id="SSF56176">
    <property type="entry name" value="FAD-binding/transporter-associated domain-like"/>
    <property type="match status" value="1"/>
</dbReference>
<dbReference type="Gene3D" id="3.40.462.20">
    <property type="match status" value="1"/>
</dbReference>